<evidence type="ECO:0000313" key="1">
    <source>
        <dbReference type="EMBL" id="SDX98241.1"/>
    </source>
</evidence>
<name>A0A1H3G4T8_9FIRM</name>
<accession>A0A1H3G4T8</accession>
<organism evidence="1 2">
    <name type="scientific">Lachnobacterium bovis DSM 14045</name>
    <dbReference type="NCBI Taxonomy" id="1122142"/>
    <lineage>
        <taxon>Bacteria</taxon>
        <taxon>Bacillati</taxon>
        <taxon>Bacillota</taxon>
        <taxon>Clostridia</taxon>
        <taxon>Lachnospirales</taxon>
        <taxon>Lachnospiraceae</taxon>
        <taxon>Lachnobacterium</taxon>
    </lineage>
</organism>
<dbReference type="AlphaFoldDB" id="A0A1H3G4T8"/>
<keyword evidence="2" id="KW-1185">Reference proteome</keyword>
<dbReference type="eggNOG" id="COG5340">
    <property type="taxonomic scope" value="Bacteria"/>
</dbReference>
<gene>
    <name evidence="1" type="ORF">SAMN02910414_00439</name>
</gene>
<dbReference type="Proteomes" id="UP000183918">
    <property type="component" value="Unassembled WGS sequence"/>
</dbReference>
<dbReference type="OrthoDB" id="9801429at2"/>
<proteinExistence type="predicted"/>
<protein>
    <submittedName>
        <fullName evidence="1">Transcriptional regulator, AbiEi antitoxin, Type IV TA system</fullName>
    </submittedName>
</protein>
<reference evidence="1 2" key="1">
    <citation type="submission" date="2016-10" db="EMBL/GenBank/DDBJ databases">
        <authorList>
            <person name="de Groot N.N."/>
        </authorList>
    </citation>
    <scope>NUCLEOTIDE SEQUENCE [LARGE SCALE GENOMIC DNA]</scope>
    <source>
        <strain evidence="1 2">DSM 14045</strain>
    </source>
</reference>
<sequence length="208" mass="24596">MTNRESVKRRKELLVKVKEFIEEEGGIAKKEDLMTLGIDYRIILDFVDLGEIVRIKNGYYTDKIDRFSETELVAKLFPDGRLCMESALYAYGYISRKPFGWSVAIDKNTSKSRFKLDYPRVIPYYTEPEVLELGSTEIEIEGCKFRIYDKERLICDCLKYEGKLERQDFKEALQSYITDEDKDVCRLMEYARERKVLRKVQTMIGVWI</sequence>
<dbReference type="STRING" id="1122142.SAMN02910414_00439"/>
<evidence type="ECO:0000313" key="2">
    <source>
        <dbReference type="Proteomes" id="UP000183918"/>
    </source>
</evidence>
<dbReference type="EMBL" id="FNPG01000006">
    <property type="protein sequence ID" value="SDX98241.1"/>
    <property type="molecule type" value="Genomic_DNA"/>
</dbReference>
<dbReference type="RefSeq" id="WP_083354402.1">
    <property type="nucleotide sequence ID" value="NZ_FNPG01000006.1"/>
</dbReference>